<feature type="transmembrane region" description="Helical" evidence="4">
    <location>
        <begin position="128"/>
        <end position="146"/>
    </location>
</feature>
<dbReference type="CDD" id="cd06170">
    <property type="entry name" value="LuxR_C_like"/>
    <property type="match status" value="1"/>
</dbReference>
<dbReference type="SUPFAM" id="SSF46894">
    <property type="entry name" value="C-terminal effector domain of the bipartite response regulators"/>
    <property type="match status" value="1"/>
</dbReference>
<protein>
    <submittedName>
        <fullName evidence="6">Response regulator containing a CheY-like receiver domain and an HTH DNA-binding domain</fullName>
    </submittedName>
</protein>
<organism evidence="6 7">
    <name type="scientific">Slackia heliotrinireducens (strain ATCC 29202 / DSM 20476 / NCTC 11029 / RHS 1)</name>
    <name type="common">Peptococcus heliotrinreducens</name>
    <dbReference type="NCBI Taxonomy" id="471855"/>
    <lineage>
        <taxon>Bacteria</taxon>
        <taxon>Bacillati</taxon>
        <taxon>Actinomycetota</taxon>
        <taxon>Coriobacteriia</taxon>
        <taxon>Eggerthellales</taxon>
        <taxon>Eggerthellaceae</taxon>
        <taxon>Slackia</taxon>
    </lineage>
</organism>
<accession>C7N3G5</accession>
<feature type="transmembrane region" description="Helical" evidence="4">
    <location>
        <begin position="290"/>
        <end position="312"/>
    </location>
</feature>
<dbReference type="HOGENOM" id="CLU_537182_0_0_11"/>
<reference evidence="6 7" key="1">
    <citation type="journal article" date="2009" name="Stand. Genomic Sci.">
        <title>Complete genome sequence of Slackia heliotrinireducens type strain (RHS 1).</title>
        <authorList>
            <person name="Pukall R."/>
            <person name="Lapidus A."/>
            <person name="Nolan M."/>
            <person name="Copeland A."/>
            <person name="Glavina Del Rio T."/>
            <person name="Lucas S."/>
            <person name="Chen F."/>
            <person name="Tice H."/>
            <person name="Cheng J.F."/>
            <person name="Chertkov O."/>
            <person name="Bruce D."/>
            <person name="Goodwin L."/>
            <person name="Kuske C."/>
            <person name="Brettin T."/>
            <person name="Detter J.C."/>
            <person name="Han C."/>
            <person name="Pitluck S."/>
            <person name="Pati A."/>
            <person name="Mavrommatis K."/>
            <person name="Ivanova N."/>
            <person name="Ovchinnikova G."/>
            <person name="Chen A."/>
            <person name="Palaniappan K."/>
            <person name="Schneider S."/>
            <person name="Rohde M."/>
            <person name="Chain P."/>
            <person name="D'haeseleer P."/>
            <person name="Goker M."/>
            <person name="Bristow J."/>
            <person name="Eisen J.A."/>
            <person name="Markowitz V."/>
            <person name="Kyrpides N.C."/>
            <person name="Klenk H.P."/>
            <person name="Hugenholtz P."/>
        </authorList>
    </citation>
    <scope>NUCLEOTIDE SEQUENCE [LARGE SCALE GENOMIC DNA]</scope>
    <source>
        <strain evidence="7">ATCC 29202 / DSM 20476 / NCTC 11029 / RHS 1</strain>
    </source>
</reference>
<evidence type="ECO:0000313" key="6">
    <source>
        <dbReference type="EMBL" id="ACV23688.1"/>
    </source>
</evidence>
<dbReference type="eggNOG" id="COG2197">
    <property type="taxonomic scope" value="Bacteria"/>
</dbReference>
<dbReference type="Pfam" id="PF00196">
    <property type="entry name" value="GerE"/>
    <property type="match status" value="1"/>
</dbReference>
<dbReference type="SMART" id="SM00421">
    <property type="entry name" value="HTH_LUXR"/>
    <property type="match status" value="1"/>
</dbReference>
<dbReference type="PANTHER" id="PTHR44688">
    <property type="entry name" value="DNA-BINDING TRANSCRIPTIONAL ACTIVATOR DEVR_DOSR"/>
    <property type="match status" value="1"/>
</dbReference>
<dbReference type="PROSITE" id="PS50043">
    <property type="entry name" value="HTH_LUXR_2"/>
    <property type="match status" value="1"/>
</dbReference>
<feature type="transmembrane region" description="Helical" evidence="4">
    <location>
        <begin position="262"/>
        <end position="284"/>
    </location>
</feature>
<feature type="transmembrane region" description="Helical" evidence="4">
    <location>
        <begin position="324"/>
        <end position="347"/>
    </location>
</feature>
<dbReference type="AlphaFoldDB" id="C7N3G5"/>
<dbReference type="EMBL" id="CP001684">
    <property type="protein sequence ID" value="ACV23688.1"/>
    <property type="molecule type" value="Genomic_DNA"/>
</dbReference>
<evidence type="ECO:0000256" key="1">
    <source>
        <dbReference type="ARBA" id="ARBA00023015"/>
    </source>
</evidence>
<keyword evidence="7" id="KW-1185">Reference proteome</keyword>
<dbReference type="KEGG" id="shi:Shel_26890"/>
<feature type="transmembrane region" description="Helical" evidence="4">
    <location>
        <begin position="161"/>
        <end position="179"/>
    </location>
</feature>
<dbReference type="PANTHER" id="PTHR44688:SF16">
    <property type="entry name" value="DNA-BINDING TRANSCRIPTIONAL ACTIVATOR DEVR_DOSR"/>
    <property type="match status" value="1"/>
</dbReference>
<evidence type="ECO:0000259" key="5">
    <source>
        <dbReference type="PROSITE" id="PS50043"/>
    </source>
</evidence>
<evidence type="ECO:0000256" key="4">
    <source>
        <dbReference type="SAM" id="Phobius"/>
    </source>
</evidence>
<evidence type="ECO:0000256" key="3">
    <source>
        <dbReference type="ARBA" id="ARBA00023163"/>
    </source>
</evidence>
<feature type="transmembrane region" description="Helical" evidence="4">
    <location>
        <begin position="63"/>
        <end position="84"/>
    </location>
</feature>
<dbReference type="InterPro" id="IPR036388">
    <property type="entry name" value="WH-like_DNA-bd_sf"/>
</dbReference>
<evidence type="ECO:0000256" key="2">
    <source>
        <dbReference type="ARBA" id="ARBA00023125"/>
    </source>
</evidence>
<keyword evidence="1" id="KW-0805">Transcription regulation</keyword>
<dbReference type="STRING" id="471855.Shel_26890"/>
<keyword evidence="4" id="KW-1133">Transmembrane helix</keyword>
<feature type="transmembrane region" description="Helical" evidence="4">
    <location>
        <begin position="238"/>
        <end position="255"/>
    </location>
</feature>
<dbReference type="GO" id="GO:0003677">
    <property type="term" value="F:DNA binding"/>
    <property type="evidence" value="ECO:0007669"/>
    <property type="project" value="UniProtKB-KW"/>
</dbReference>
<proteinExistence type="predicted"/>
<feature type="transmembrane region" description="Helical" evidence="4">
    <location>
        <begin position="31"/>
        <end position="51"/>
    </location>
</feature>
<sequence>MCSCLGLACMFGGIWIGDSLAASTLNSDHAVFVMRVFSVAIYAAFFVISVRVTAQDPVELHRFFSKAVTVGAVSFLVGMAIFLYENMQGGGVLDKGVLWFALFRTKVVGAPVSVGLVCVFAQMRANHVLHASTVGMLGAFLIYTIAHQTSLPWISPETESALTSVVLMFLACFFGAMGLSDKALGDMPYSGSDMLNFNVVKRPASQVVTSGLVCLLVFSAMMLGYLRSGYLSIDAHAQPISILVLPILIFVAVGCRQLRVEHVFYVAFMTATASILLLPFLSMISEEFPLVLRNVGTALFEVVVWVFVVWAARNCLEPLRTAAGTRFAVVVGHLLGTLAVVAGIAASDNPIDAAIISGMLVTFSYIMMLLIILKNPSMKPPLRVEDEYVYVSTAPKLIEQQEIEVAGADPENVEDVLEEENQAVDYETMYWSMPCELIAKTYRLTRRETEVLEQLAHGYSLASMADTMCISLNTMKMHMRNIYTKLDVHSRQDVIDMVDLVRAQQEKDRRDSANA</sequence>
<keyword evidence="4" id="KW-0812">Transmembrane</keyword>
<dbReference type="InterPro" id="IPR000792">
    <property type="entry name" value="Tscrpt_reg_LuxR_C"/>
</dbReference>
<keyword evidence="3" id="KW-0804">Transcription</keyword>
<dbReference type="Gene3D" id="1.10.10.10">
    <property type="entry name" value="Winged helix-like DNA-binding domain superfamily/Winged helix DNA-binding domain"/>
    <property type="match status" value="1"/>
</dbReference>
<feature type="transmembrane region" description="Helical" evidence="4">
    <location>
        <begin position="207"/>
        <end position="226"/>
    </location>
</feature>
<dbReference type="PRINTS" id="PR00038">
    <property type="entry name" value="HTHLUXR"/>
</dbReference>
<gene>
    <name evidence="6" type="ordered locus">Shel_26890</name>
</gene>
<feature type="transmembrane region" description="Helical" evidence="4">
    <location>
        <begin position="96"/>
        <end position="121"/>
    </location>
</feature>
<keyword evidence="4" id="KW-0472">Membrane</keyword>
<dbReference type="InterPro" id="IPR016032">
    <property type="entry name" value="Sig_transdc_resp-reg_C-effctor"/>
</dbReference>
<keyword evidence="2 6" id="KW-0238">DNA-binding</keyword>
<dbReference type="GO" id="GO:0006355">
    <property type="term" value="P:regulation of DNA-templated transcription"/>
    <property type="evidence" value="ECO:0007669"/>
    <property type="project" value="InterPro"/>
</dbReference>
<name>C7N3G5_SLAHD</name>
<feature type="transmembrane region" description="Helical" evidence="4">
    <location>
        <begin position="353"/>
        <end position="373"/>
    </location>
</feature>
<dbReference type="Proteomes" id="UP000002026">
    <property type="component" value="Chromosome"/>
</dbReference>
<feature type="domain" description="HTH luxR-type" evidence="5">
    <location>
        <begin position="437"/>
        <end position="502"/>
    </location>
</feature>
<evidence type="ECO:0000313" key="7">
    <source>
        <dbReference type="Proteomes" id="UP000002026"/>
    </source>
</evidence>